<dbReference type="Gene3D" id="2.40.100.10">
    <property type="entry name" value="Cyclophilin-like"/>
    <property type="match status" value="1"/>
</dbReference>
<dbReference type="InterPro" id="IPR029000">
    <property type="entry name" value="Cyclophilin-like_dom_sf"/>
</dbReference>
<proteinExistence type="predicted"/>
<evidence type="ECO:0008006" key="3">
    <source>
        <dbReference type="Google" id="ProtNLM"/>
    </source>
</evidence>
<dbReference type="SUPFAM" id="SSF50891">
    <property type="entry name" value="Cyclophilin-like"/>
    <property type="match status" value="1"/>
</dbReference>
<protein>
    <recommendedName>
        <fullName evidence="3">PPIase cyclophilin-type domain-containing protein</fullName>
    </recommendedName>
</protein>
<dbReference type="Proteomes" id="UP000285430">
    <property type="component" value="Unassembled WGS sequence"/>
</dbReference>
<gene>
    <name evidence="1" type="ORF">DYB37_013818</name>
</gene>
<feature type="non-terminal residue" evidence="1">
    <location>
        <position position="1"/>
    </location>
</feature>
<accession>A0A418EY06</accession>
<evidence type="ECO:0000313" key="1">
    <source>
        <dbReference type="EMBL" id="RHZ20895.1"/>
    </source>
</evidence>
<dbReference type="AlphaFoldDB" id="A0A418EY06"/>
<organism evidence="1 2">
    <name type="scientific">Aphanomyces astaci</name>
    <name type="common">Crayfish plague agent</name>
    <dbReference type="NCBI Taxonomy" id="112090"/>
    <lineage>
        <taxon>Eukaryota</taxon>
        <taxon>Sar</taxon>
        <taxon>Stramenopiles</taxon>
        <taxon>Oomycota</taxon>
        <taxon>Saprolegniomycetes</taxon>
        <taxon>Saprolegniales</taxon>
        <taxon>Verrucalvaceae</taxon>
        <taxon>Aphanomyces</taxon>
    </lineage>
</organism>
<sequence>TKKHTIFGKVTGNTIFNLLTVNDMETSPDERPVEPIKLLSIEILWNPFEDIIPR</sequence>
<comment type="caution">
    <text evidence="1">The sequence shown here is derived from an EMBL/GenBank/DDBJ whole genome shotgun (WGS) entry which is preliminary data.</text>
</comment>
<name>A0A418EY06_APHAT</name>
<dbReference type="VEuPathDB" id="FungiDB:H257_16632"/>
<dbReference type="EMBL" id="QUTH01003217">
    <property type="protein sequence ID" value="RHZ20895.1"/>
    <property type="molecule type" value="Genomic_DNA"/>
</dbReference>
<evidence type="ECO:0000313" key="2">
    <source>
        <dbReference type="Proteomes" id="UP000285430"/>
    </source>
</evidence>
<reference evidence="1 2" key="1">
    <citation type="submission" date="2018-08" db="EMBL/GenBank/DDBJ databases">
        <title>Aphanomyces genome sequencing and annotation.</title>
        <authorList>
            <person name="Minardi D."/>
            <person name="Oidtmann B."/>
            <person name="Van Der Giezen M."/>
            <person name="Studholme D.J."/>
        </authorList>
    </citation>
    <scope>NUCLEOTIDE SEQUENCE [LARGE SCALE GENOMIC DNA]</scope>
    <source>
        <strain evidence="1 2">Da</strain>
    </source>
</reference>